<keyword evidence="6" id="KW-0456">Lyase</keyword>
<dbReference type="GO" id="GO:0019628">
    <property type="term" value="P:urate catabolic process"/>
    <property type="evidence" value="ECO:0007669"/>
    <property type="project" value="TreeGrafter"/>
</dbReference>
<evidence type="ECO:0000256" key="6">
    <source>
        <dbReference type="ARBA" id="ARBA00023239"/>
    </source>
</evidence>
<dbReference type="EC" id="4.1.1.97" evidence="3"/>
<evidence type="ECO:0000313" key="8">
    <source>
        <dbReference type="EMBL" id="KAK9304620.1"/>
    </source>
</evidence>
<dbReference type="GO" id="GO:0006144">
    <property type="term" value="P:purine nucleobase metabolic process"/>
    <property type="evidence" value="ECO:0007669"/>
    <property type="project" value="UniProtKB-KW"/>
</dbReference>
<dbReference type="PANTHER" id="PTHR43466">
    <property type="entry name" value="2-OXO-4-HYDROXY-4-CARBOXY-5-UREIDOIMIDAZOLINE DECARBOXYLASE-RELATED"/>
    <property type="match status" value="1"/>
</dbReference>
<evidence type="ECO:0000256" key="1">
    <source>
        <dbReference type="ARBA" id="ARBA00001163"/>
    </source>
</evidence>
<evidence type="ECO:0000256" key="5">
    <source>
        <dbReference type="ARBA" id="ARBA00022793"/>
    </source>
</evidence>
<evidence type="ECO:0000313" key="9">
    <source>
        <dbReference type="Proteomes" id="UP001432146"/>
    </source>
</evidence>
<evidence type="ECO:0000259" key="7">
    <source>
        <dbReference type="Pfam" id="PF09349"/>
    </source>
</evidence>
<reference evidence="8 9" key="1">
    <citation type="submission" date="2024-05" db="EMBL/GenBank/DDBJ databases">
        <title>The nuclear and mitochondrial genome assemblies of Tetragonisca angustula (Apidae: Meliponini), a tiny yet remarkable pollinator in the Neotropics.</title>
        <authorList>
            <person name="Ferrari R."/>
            <person name="Ricardo P.C."/>
            <person name="Dias F.C."/>
            <person name="Araujo N.S."/>
            <person name="Soares D.O."/>
            <person name="Zhou Q.-S."/>
            <person name="Zhu C.-D."/>
            <person name="Coutinho L."/>
            <person name="Airas M.C."/>
            <person name="Batista T.M."/>
        </authorList>
    </citation>
    <scope>NUCLEOTIDE SEQUENCE [LARGE SCALE GENOMIC DNA]</scope>
    <source>
        <strain evidence="8">ASF017062</strain>
        <tissue evidence="8">Abdomen</tissue>
    </source>
</reference>
<accession>A0AAW1A3X9</accession>
<dbReference type="Pfam" id="PF09349">
    <property type="entry name" value="OHCU_decarbox"/>
    <property type="match status" value="1"/>
</dbReference>
<evidence type="ECO:0000256" key="3">
    <source>
        <dbReference type="ARBA" id="ARBA00012257"/>
    </source>
</evidence>
<dbReference type="PANTHER" id="PTHR43466:SF1">
    <property type="entry name" value="2-OXO-4-HYDROXY-4-CARBOXY-5-UREIDOIMIDAZOLINE DECARBOXYLASE-RELATED"/>
    <property type="match status" value="1"/>
</dbReference>
<keyword evidence="5" id="KW-0210">Decarboxylase</keyword>
<dbReference type="Gene3D" id="1.10.3330.10">
    <property type="entry name" value="Oxo-4-hydroxy-4-carboxy-5-ureidoimidazoline decarboxylase"/>
    <property type="match status" value="1"/>
</dbReference>
<comment type="pathway">
    <text evidence="2">Purine metabolism; urate degradation; (S)-allantoin from urate: step 3/3.</text>
</comment>
<evidence type="ECO:0000256" key="4">
    <source>
        <dbReference type="ARBA" id="ARBA00022631"/>
    </source>
</evidence>
<protein>
    <recommendedName>
        <fullName evidence="3">2-oxo-4-hydroxy-4-carboxy-5-ureidoimidazoline decarboxylase</fullName>
        <ecNumber evidence="3">4.1.1.97</ecNumber>
    </recommendedName>
</protein>
<gene>
    <name evidence="8" type="ORF">QLX08_004051</name>
</gene>
<dbReference type="GO" id="GO:0051997">
    <property type="term" value="F:2-oxo-4-hydroxy-4-carboxy-5-ureidoimidazoline decarboxylase activity"/>
    <property type="evidence" value="ECO:0007669"/>
    <property type="project" value="UniProtKB-EC"/>
</dbReference>
<dbReference type="InterPro" id="IPR036778">
    <property type="entry name" value="OHCU_decarboxylase_sf"/>
</dbReference>
<name>A0AAW1A3X9_9HYME</name>
<dbReference type="SUPFAM" id="SSF158694">
    <property type="entry name" value="UraD-Like"/>
    <property type="match status" value="1"/>
</dbReference>
<dbReference type="GO" id="GO:0005777">
    <property type="term" value="C:peroxisome"/>
    <property type="evidence" value="ECO:0007669"/>
    <property type="project" value="TreeGrafter"/>
</dbReference>
<dbReference type="InterPro" id="IPR018020">
    <property type="entry name" value="OHCU_decarboxylase"/>
</dbReference>
<keyword evidence="4" id="KW-0659">Purine metabolism</keyword>
<proteinExistence type="predicted"/>
<dbReference type="EMBL" id="JAWNGG020000061">
    <property type="protein sequence ID" value="KAK9304620.1"/>
    <property type="molecule type" value="Genomic_DNA"/>
</dbReference>
<feature type="domain" description="Oxo-4-hydroxy-4-carboxy-5-ureidoimidazoline decarboxylase" evidence="7">
    <location>
        <begin position="17"/>
        <end position="176"/>
    </location>
</feature>
<dbReference type="AlphaFoldDB" id="A0AAW1A3X9"/>
<evidence type="ECO:0000256" key="2">
    <source>
        <dbReference type="ARBA" id="ARBA00004754"/>
    </source>
</evidence>
<organism evidence="8 9">
    <name type="scientific">Tetragonisca angustula</name>
    <dbReference type="NCBI Taxonomy" id="166442"/>
    <lineage>
        <taxon>Eukaryota</taxon>
        <taxon>Metazoa</taxon>
        <taxon>Ecdysozoa</taxon>
        <taxon>Arthropoda</taxon>
        <taxon>Hexapoda</taxon>
        <taxon>Insecta</taxon>
        <taxon>Pterygota</taxon>
        <taxon>Neoptera</taxon>
        <taxon>Endopterygota</taxon>
        <taxon>Hymenoptera</taxon>
        <taxon>Apocrita</taxon>
        <taxon>Aculeata</taxon>
        <taxon>Apoidea</taxon>
        <taxon>Anthophila</taxon>
        <taxon>Apidae</taxon>
        <taxon>Tetragonisca</taxon>
    </lineage>
</organism>
<keyword evidence="9" id="KW-1185">Reference proteome</keyword>
<comment type="caution">
    <text evidence="8">The sequence shown here is derived from an EMBL/GenBank/DDBJ whole genome shotgun (WGS) entry which is preliminary data.</text>
</comment>
<comment type="catalytic activity">
    <reaction evidence="1">
        <text>5-hydroxy-2-oxo-4-ureido-2,5-dihydro-1H-imidazole-5-carboxylate + H(+) = (S)-allantoin + CO2</text>
        <dbReference type="Rhea" id="RHEA:26301"/>
        <dbReference type="ChEBI" id="CHEBI:15378"/>
        <dbReference type="ChEBI" id="CHEBI:15678"/>
        <dbReference type="ChEBI" id="CHEBI:16526"/>
        <dbReference type="ChEBI" id="CHEBI:58639"/>
        <dbReference type="EC" id="4.1.1.97"/>
    </reaction>
</comment>
<sequence length="184" mass="21433">MYRQYPSGGNLNLREVNALRNEEFEWLFDSVIEKNQAIAKCVGEKRPFASVQAIKDCFHNHLSQLDAYEKRNVVLRYPDFLGKLVSGRSPSSTSSSTIVEFEHPELQSMTRRQKATMKEYHESYKQKFAMPFVIYLEGENKVEKIFAAMEERLSNDRNQELNVTIEEICKIGDKRIESLVWSDV</sequence>
<dbReference type="Proteomes" id="UP001432146">
    <property type="component" value="Unassembled WGS sequence"/>
</dbReference>